<accession>A0A817AHK3</accession>
<organism evidence="4 5">
    <name type="scientific">Rotaria magnacalcarata</name>
    <dbReference type="NCBI Taxonomy" id="392030"/>
    <lineage>
        <taxon>Eukaryota</taxon>
        <taxon>Metazoa</taxon>
        <taxon>Spiralia</taxon>
        <taxon>Gnathifera</taxon>
        <taxon>Rotifera</taxon>
        <taxon>Eurotatoria</taxon>
        <taxon>Bdelloidea</taxon>
        <taxon>Philodinida</taxon>
        <taxon>Philodinidae</taxon>
        <taxon>Rotaria</taxon>
    </lineage>
</organism>
<dbReference type="AlphaFoldDB" id="A0A817AHK3"/>
<dbReference type="Pfam" id="PF04389">
    <property type="entry name" value="Peptidase_M28"/>
    <property type="match status" value="1"/>
</dbReference>
<dbReference type="InterPro" id="IPR036757">
    <property type="entry name" value="TFR-like_dimer_dom_sf"/>
</dbReference>
<feature type="domain" description="Transferrin receptor-like dimerisation" evidence="2">
    <location>
        <begin position="149"/>
        <end position="256"/>
    </location>
</feature>
<sequence>SIEVKSFNRLERKDTYNVIGIMKGEIEPDRYIVFGNHRDAWSLGSLDPTSGTATMLEITRVLGEMSKNGFRPRRTLMFCSWGAEEYALIGSVEYVEEYVKVLGARIISYLNVDIAVEGNHTVDIKTSPMLFDIIVEASKLVMRTKWNITFAINDFDTTANDFMRRSKLIDFENPFEIRAYNDQLLQLERAFLNPLGQGGDYTDFKHIVFAPAKGNQYAATGFPSVSDAVVTGNSKEIDTQVAIATYFVRGALSTLKEFHNFFS</sequence>
<dbReference type="Proteomes" id="UP000663887">
    <property type="component" value="Unassembled WGS sequence"/>
</dbReference>
<dbReference type="FunFam" id="3.40.630.10:FF:000101">
    <property type="entry name" value="N-acetylated alpha-linked acidic dipeptidase like 1"/>
    <property type="match status" value="1"/>
</dbReference>
<dbReference type="GO" id="GO:0004180">
    <property type="term" value="F:carboxypeptidase activity"/>
    <property type="evidence" value="ECO:0007669"/>
    <property type="project" value="TreeGrafter"/>
</dbReference>
<evidence type="ECO:0008006" key="6">
    <source>
        <dbReference type="Google" id="ProtNLM"/>
    </source>
</evidence>
<proteinExistence type="inferred from homology"/>
<dbReference type="PANTHER" id="PTHR10404">
    <property type="entry name" value="N-ACETYLATED-ALPHA-LINKED ACIDIC DIPEPTIDASE"/>
    <property type="match status" value="1"/>
</dbReference>
<dbReference type="Pfam" id="PF04253">
    <property type="entry name" value="TFR_dimer"/>
    <property type="match status" value="1"/>
</dbReference>
<evidence type="ECO:0000259" key="2">
    <source>
        <dbReference type="Pfam" id="PF04253"/>
    </source>
</evidence>
<feature type="non-terminal residue" evidence="4">
    <location>
        <position position="1"/>
    </location>
</feature>
<dbReference type="PANTHER" id="PTHR10404:SF77">
    <property type="entry name" value="GLUTAMATE CARBOXYPEPTIDASE 2 HOMOLOG"/>
    <property type="match status" value="1"/>
</dbReference>
<evidence type="ECO:0000313" key="4">
    <source>
        <dbReference type="EMBL" id="CAF2265864.1"/>
    </source>
</evidence>
<dbReference type="SUPFAM" id="SSF53187">
    <property type="entry name" value="Zn-dependent exopeptidases"/>
    <property type="match status" value="1"/>
</dbReference>
<comment type="caution">
    <text evidence="4">The sequence shown here is derived from an EMBL/GenBank/DDBJ whole genome shotgun (WGS) entry which is preliminary data.</text>
</comment>
<reference evidence="4" key="1">
    <citation type="submission" date="2021-02" db="EMBL/GenBank/DDBJ databases">
        <authorList>
            <person name="Nowell W R."/>
        </authorList>
    </citation>
    <scope>NUCLEOTIDE SEQUENCE</scope>
</reference>
<dbReference type="EMBL" id="CAJNRG010018908">
    <property type="protein sequence ID" value="CAF2265864.1"/>
    <property type="molecule type" value="Genomic_DNA"/>
</dbReference>
<dbReference type="InterPro" id="IPR007484">
    <property type="entry name" value="Peptidase_M28"/>
</dbReference>
<evidence type="ECO:0000259" key="3">
    <source>
        <dbReference type="Pfam" id="PF04389"/>
    </source>
</evidence>
<dbReference type="InterPro" id="IPR039373">
    <property type="entry name" value="Peptidase_M28B"/>
</dbReference>
<dbReference type="InterPro" id="IPR007365">
    <property type="entry name" value="TFR-like_dimer_dom"/>
</dbReference>
<dbReference type="Gene3D" id="3.40.630.10">
    <property type="entry name" value="Zn peptidases"/>
    <property type="match status" value="1"/>
</dbReference>
<name>A0A817AHK3_9BILA</name>
<comment type="similarity">
    <text evidence="1">Belongs to the peptidase M28 family. M28B subfamily.</text>
</comment>
<protein>
    <recommendedName>
        <fullName evidence="6">Peptidase M28 domain-containing protein</fullName>
    </recommendedName>
</protein>
<gene>
    <name evidence="4" type="ORF">XDN619_LOCUS36646</name>
</gene>
<evidence type="ECO:0000313" key="5">
    <source>
        <dbReference type="Proteomes" id="UP000663887"/>
    </source>
</evidence>
<evidence type="ECO:0000256" key="1">
    <source>
        <dbReference type="ARBA" id="ARBA00005634"/>
    </source>
</evidence>
<feature type="domain" description="Peptidase M28" evidence="3">
    <location>
        <begin position="17"/>
        <end position="139"/>
    </location>
</feature>
<dbReference type="SUPFAM" id="SSF47672">
    <property type="entry name" value="Transferrin receptor-like dimerisation domain"/>
    <property type="match status" value="1"/>
</dbReference>